<dbReference type="EMBL" id="CP002868">
    <property type="protein sequence ID" value="AEJ18242.1"/>
    <property type="molecule type" value="Genomic_DNA"/>
</dbReference>
<dbReference type="GO" id="GO:0022857">
    <property type="term" value="F:transmembrane transporter activity"/>
    <property type="evidence" value="ECO:0007669"/>
    <property type="project" value="InterPro"/>
</dbReference>
<evidence type="ECO:0000313" key="3">
    <source>
        <dbReference type="Proteomes" id="UP000000503"/>
    </source>
</evidence>
<keyword evidence="1" id="KW-0812">Transmembrane</keyword>
<evidence type="ECO:0000256" key="1">
    <source>
        <dbReference type="SAM" id="Phobius"/>
    </source>
</evidence>
<sequence>MSDSIVLNPPLIKLNNPARLAVELGFILVAALLPAFVHTMGWNGAVLLPMHWTVLLAGLVFGPLGGFAAGLLSPLASYSLSGLPALPMLLPMTIETATYGLTAGLFRKVKLNVYISTLLAMLAGRLAYTLVFLGLGRISGSLLAFWQKAFMPGLLSALIMLLGLPLLASGLSSLLKDKE</sequence>
<dbReference type="Proteomes" id="UP000000503">
    <property type="component" value="Chromosome"/>
</dbReference>
<feature type="transmembrane region" description="Helical" evidence="1">
    <location>
        <begin position="155"/>
        <end position="175"/>
    </location>
</feature>
<dbReference type="HOGENOM" id="CLU_108875_1_0_12"/>
<dbReference type="RefSeq" id="WP_013967555.1">
    <property type="nucleotide sequence ID" value="NC_015732.1"/>
</dbReference>
<dbReference type="Gene3D" id="1.10.1760.20">
    <property type="match status" value="1"/>
</dbReference>
<dbReference type="eggNOG" id="ENOG502ZW3A">
    <property type="taxonomic scope" value="Bacteria"/>
</dbReference>
<reference evidence="3" key="1">
    <citation type="journal article" date="2013" name="Stand. Genomic Sci.">
        <title>Genome sequence of the thermophilic fresh-water bacterium Spirochaeta caldaria type strain (H1(T)), reclassification of Spirochaeta caldaria, Spirochaeta stenostrepta, and Spirochaeta zuelzerae in the genus Treponema as Treponema caldaria comb. nov., Treponema stenostrepta comb. nov., and Treponema zuelzerae comb. nov., and emendation of the genus Treponema.</title>
        <authorList>
            <person name="Abt B."/>
            <person name="Goker M."/>
            <person name="Scheuner C."/>
            <person name="Han C."/>
            <person name="Lu M."/>
            <person name="Misra M."/>
            <person name="Lapidus A."/>
            <person name="Nolan M."/>
            <person name="Lucas S."/>
            <person name="Hammon N."/>
            <person name="Deshpande S."/>
            <person name="Cheng J.F."/>
            <person name="Tapia R."/>
            <person name="Goodwin L.A."/>
            <person name="Pitluck S."/>
            <person name="Liolios K."/>
            <person name="Pagani I."/>
            <person name="Ivanova N."/>
            <person name="Mavromatis K."/>
            <person name="Mikhailova N."/>
            <person name="Huntemann M."/>
            <person name="Pati A."/>
            <person name="Chen A."/>
            <person name="Palaniappan K."/>
            <person name="Land M."/>
            <person name="Hauser L."/>
            <person name="Jeffries C.D."/>
            <person name="Rohde M."/>
            <person name="Spring S."/>
            <person name="Gronow S."/>
            <person name="Detter J.C."/>
            <person name="Bristow J."/>
            <person name="Eisen J.A."/>
            <person name="Markowitz V."/>
            <person name="Hugenholtz P."/>
            <person name="Kyrpides N.C."/>
            <person name="Woyke T."/>
            <person name="Klenk H.P."/>
        </authorList>
    </citation>
    <scope>NUCLEOTIDE SEQUENCE</scope>
    <source>
        <strain evidence="3">ATCC 51460 / DSM 7334 / H1</strain>
    </source>
</reference>
<evidence type="ECO:0008006" key="4">
    <source>
        <dbReference type="Google" id="ProtNLM"/>
    </source>
</evidence>
<feature type="transmembrane region" description="Helical" evidence="1">
    <location>
        <begin position="52"/>
        <end position="73"/>
    </location>
</feature>
<feature type="transmembrane region" description="Helical" evidence="1">
    <location>
        <begin position="20"/>
        <end position="40"/>
    </location>
</feature>
<gene>
    <name evidence="2" type="ordered locus">Spica_0070</name>
</gene>
<feature type="transmembrane region" description="Helical" evidence="1">
    <location>
        <begin position="85"/>
        <end position="106"/>
    </location>
</feature>
<dbReference type="Pfam" id="PF12822">
    <property type="entry name" value="ECF_trnsprt"/>
    <property type="match status" value="1"/>
</dbReference>
<keyword evidence="1" id="KW-1133">Transmembrane helix</keyword>
<dbReference type="InterPro" id="IPR024529">
    <property type="entry name" value="ECF_trnsprt_substrate-spec"/>
</dbReference>
<protein>
    <recommendedName>
        <fullName evidence="4">ECF transporter S component</fullName>
    </recommendedName>
</protein>
<dbReference type="AlphaFoldDB" id="F8EY83"/>
<dbReference type="KEGG" id="scd:Spica_0070"/>
<name>F8EY83_GRAC1</name>
<evidence type="ECO:0000313" key="2">
    <source>
        <dbReference type="EMBL" id="AEJ18242.1"/>
    </source>
</evidence>
<proteinExistence type="predicted"/>
<feature type="transmembrane region" description="Helical" evidence="1">
    <location>
        <begin position="113"/>
        <end position="135"/>
    </location>
</feature>
<dbReference type="OrthoDB" id="9815422at2"/>
<organism evidence="2 3">
    <name type="scientific">Gracilinema caldarium (strain ATCC 51460 / DSM 7334 / H1)</name>
    <name type="common">Treponema caldarium</name>
    <dbReference type="NCBI Taxonomy" id="744872"/>
    <lineage>
        <taxon>Bacteria</taxon>
        <taxon>Pseudomonadati</taxon>
        <taxon>Spirochaetota</taxon>
        <taxon>Spirochaetia</taxon>
        <taxon>Spirochaetales</taxon>
        <taxon>Breznakiellaceae</taxon>
        <taxon>Gracilinema</taxon>
    </lineage>
</organism>
<accession>F8EY83</accession>
<dbReference type="STRING" id="744872.Spica_0070"/>
<keyword evidence="3" id="KW-1185">Reference proteome</keyword>
<keyword evidence="1" id="KW-0472">Membrane</keyword>